<dbReference type="Proteomes" id="UP000434957">
    <property type="component" value="Unassembled WGS sequence"/>
</dbReference>
<dbReference type="PANTHER" id="PTHR33714:SF3">
    <property type="entry name" value="COUNTING FACTOR-ASSOCIATED PROTEIN A-RELATED"/>
    <property type="match status" value="1"/>
</dbReference>
<feature type="signal peptide" evidence="1">
    <location>
        <begin position="1"/>
        <end position="24"/>
    </location>
</feature>
<gene>
    <name evidence="2" type="ORF">PR001_g22178</name>
    <name evidence="3" type="ORF">PR003_g23366</name>
</gene>
<evidence type="ECO:0000313" key="2">
    <source>
        <dbReference type="EMBL" id="KAE8987935.1"/>
    </source>
</evidence>
<name>A0A6A4CXG8_9STRA</name>
<feature type="chain" id="PRO_5036167287" evidence="1">
    <location>
        <begin position="25"/>
        <end position="1231"/>
    </location>
</feature>
<evidence type="ECO:0000256" key="1">
    <source>
        <dbReference type="SAM" id="SignalP"/>
    </source>
</evidence>
<evidence type="ECO:0000313" key="3">
    <source>
        <dbReference type="EMBL" id="KAE9297962.1"/>
    </source>
</evidence>
<dbReference type="AlphaFoldDB" id="A0A6A4CXG8"/>
<reference evidence="3 5" key="1">
    <citation type="submission" date="2018-08" db="EMBL/GenBank/DDBJ databases">
        <title>Genomic investigation of the strawberry pathogen Phytophthora fragariae indicates pathogenicity is determined by transcriptional variation in three key races.</title>
        <authorList>
            <person name="Adams T.M."/>
            <person name="Armitage A.D."/>
            <person name="Sobczyk M.K."/>
            <person name="Bates H.J."/>
            <person name="Dunwell J.M."/>
            <person name="Nellist C.F."/>
            <person name="Harrison R.J."/>
        </authorList>
    </citation>
    <scope>NUCLEOTIDE SEQUENCE [LARGE SCALE GENOMIC DNA]</scope>
    <source>
        <strain evidence="2 4">SCRP249</strain>
        <strain evidence="3 5">SCRP333</strain>
    </source>
</reference>
<evidence type="ECO:0000313" key="5">
    <source>
        <dbReference type="Proteomes" id="UP000434957"/>
    </source>
</evidence>
<keyword evidence="1" id="KW-0732">Signal</keyword>
<comment type="caution">
    <text evidence="3">The sequence shown here is derived from an EMBL/GenBank/DDBJ whole genome shotgun (WGS) entry which is preliminary data.</text>
</comment>
<sequence>MKILGLPFTFGVAVAVQLLSCGDAAMLTTVALYDDSSCSAPPHTMTVTRELGCTPQKDHWDPVCEDSGAVHYVKDCTHYNQGGWDDYGLIDNVFGSNTSYLIVEEYEVDSWCSSDHLINATAYILDEGCHSNVAETTSTKFTFGHSLIMTTYEDPDCVTAVNVTEITHMMLNNQTCVGNARRFYLHGPRLSMTAVAVFEDSSCSETPAGIKIAWDFVCGAGRVPAKTACGSDGGTLYSISSCTNDYSGLASTVFGNSTPYVIVEEFFESDCSQDQIISVYIADGACHSNTDDATSFKVTLTTEGTATITTYIDTYYNNVQDNIDVSKKMLTSYTCVNYGYSISDSGYGCGKRFSVGGLGGPPAMGRMTSYVVYDTHSCSQPAQTVTITRELSCTPQVSHSDPVCEDSGTVHYVKDCTRHYYQGGWDDYGLIEDALGLNTSYLIVEEYEMDSQCSQNSVTNVTAYVLDETCHSNAAGTTSTTFSFGHSLILTTYEGPDCVTAINTTEITRVMLSHETCVDNARRFYLRGPSSGMSAVAVFEDSSCSEAPVGIKIMQDFVCRSGQVPAKTVCGSDDGTLYSISSCTNDYLALASTVFGNNTPYIIVEEFLDPYCSQAIAATCTSDVFYTQVETVTVYLADGACHSSTDDGTSFIVTLTMEGIATIIMYTDTYCNNVRRYIDVSKRMFTSYTCFRDNDCTLGRGYECGKRFSVGGLGGPPTMGRMTSYAVYDTCSCSQPAQTVTMTRELSCTPQEDRWDPVCEDSGAVHYVKDCTHYYQSGWDDYDLIEDAFGSNTSYLIVEEYEMYSRCGSDSLISATAYVLDEVCHSNVAGTTSTKFSFDKSLFLTTYEDPDCVAEVNATEITHVMLNHQTCVDNARRFYLRGPSSSMTAVAIFEDSSCFETPVGIKITRDFACGASRVPGKTVCGPDGGTLYSISSCTNDYSVLASTVFGNNTPYIIVEEFLESSCWQAQTVSVYIADGACHSNTDDATSFKATLTTDGTATITTYIDTYCNNVQDTIDVSKRLFTSYTFVSDMYCTSGSGHGCGKRFSVGGLGGAGEPSLMKAVVLYDAKDCGSAPVELTAHHVQSCLASTTTEFAASKFGSAPYLIVENYAADTNCQTQKSTVVYKADGKCHPRASDGTYFKITPSFGTSLTIATYPASSCSDFDVEYVTVGTKFINTGRCFGENQRFYANMSALFAPPMVDVESLTREQIMFPEWLWEPTPRRVFQSD</sequence>
<keyword evidence="5" id="KW-1185">Reference proteome</keyword>
<proteinExistence type="predicted"/>
<dbReference type="PANTHER" id="PTHR33714">
    <property type="entry name" value="COUNTING FACTOR-ASSOCIATED PROTEIN A-RELATED"/>
    <property type="match status" value="1"/>
</dbReference>
<dbReference type="Proteomes" id="UP000429607">
    <property type="component" value="Unassembled WGS sequence"/>
</dbReference>
<accession>A0A6A4CXG8</accession>
<protein>
    <submittedName>
        <fullName evidence="3">Uncharacterized protein</fullName>
    </submittedName>
</protein>
<organism evidence="3 5">
    <name type="scientific">Phytophthora rubi</name>
    <dbReference type="NCBI Taxonomy" id="129364"/>
    <lineage>
        <taxon>Eukaryota</taxon>
        <taxon>Sar</taxon>
        <taxon>Stramenopiles</taxon>
        <taxon>Oomycota</taxon>
        <taxon>Peronosporomycetes</taxon>
        <taxon>Peronosporales</taxon>
        <taxon>Peronosporaceae</taxon>
        <taxon>Phytophthora</taxon>
    </lineage>
</organism>
<evidence type="ECO:0000313" key="4">
    <source>
        <dbReference type="Proteomes" id="UP000429607"/>
    </source>
</evidence>
<dbReference type="EMBL" id="QXFV01002434">
    <property type="protein sequence ID" value="KAE8987935.1"/>
    <property type="molecule type" value="Genomic_DNA"/>
</dbReference>
<dbReference type="EMBL" id="QXFT01002460">
    <property type="protein sequence ID" value="KAE9297962.1"/>
    <property type="molecule type" value="Genomic_DNA"/>
</dbReference>